<dbReference type="SUPFAM" id="SSF52047">
    <property type="entry name" value="RNI-like"/>
    <property type="match status" value="1"/>
</dbReference>
<dbReference type="Gene3D" id="3.80.10.10">
    <property type="entry name" value="Ribonuclease Inhibitor"/>
    <property type="match status" value="1"/>
</dbReference>
<comment type="caution">
    <text evidence="2">The sequence shown here is derived from an EMBL/GenBank/DDBJ whole genome shotgun (WGS) entry which is preliminary data.</text>
</comment>
<proteinExistence type="predicted"/>
<sequence>MGLLKHFRSRSKLNEKNDASSSYHNGVNGYNVNTSPYQRAGADYISRLPDNVLKNIFTYVCPHVLDESYETSERSEVGDGCMLCDLRDLGNCARVRRNWYQPVQELLYKSIRIDAVHYCELEEILAEKRRRKSRHGDAPDAPATRLHLLSRSVWDNQWLASLVLSLKLPYMTRETCKADLARCVSALPNLQYVDLPDGFFTGDQSCHTLRNELQARCPEIRKMKYDAGSEQLFEMLLQGHWLNLSTVEVSRLRNQPQNLRRVLGFLPTLHELTLSEMPNLTDSIFHQSPSLQNFPPLQSLTIEQCPHITAQGLTTYLSDQLVKESLTTLSLSATGVTIPELHQVIWAASNLKALRVIEQVATSMPLDPIPPMASFSLSTLKFELTPRDEESSPRATNASALHLLASPMHASITDSYYAYLSSSLMSNSLPALRELYVRDPTFPDSLLLAPPVQPFAGGKAPPKGLGGPQGLTHPLSVYTKGLDEHDWVYNFISPTGLPAGRRGSLSLSGGRPMSAYSASRGLGPQWGTGRESVVVGNGFGGFLAIPSEEVPGARPGSRGSIKDSGAHGHRGSWMPMHAATEKRGSRGDLWR</sequence>
<evidence type="ECO:0008006" key="4">
    <source>
        <dbReference type="Google" id="ProtNLM"/>
    </source>
</evidence>
<dbReference type="EMBL" id="ML978130">
    <property type="protein sequence ID" value="KAF2096196.1"/>
    <property type="molecule type" value="Genomic_DNA"/>
</dbReference>
<accession>A0A9P4IDF1</accession>
<dbReference type="AlphaFoldDB" id="A0A9P4IDF1"/>
<feature type="compositionally biased region" description="Basic and acidic residues" evidence="1">
    <location>
        <begin position="579"/>
        <end position="591"/>
    </location>
</feature>
<feature type="region of interest" description="Disordered" evidence="1">
    <location>
        <begin position="550"/>
        <end position="591"/>
    </location>
</feature>
<keyword evidence="3" id="KW-1185">Reference proteome</keyword>
<evidence type="ECO:0000256" key="1">
    <source>
        <dbReference type="SAM" id="MobiDB-lite"/>
    </source>
</evidence>
<dbReference type="OrthoDB" id="5405297at2759"/>
<dbReference type="InterPro" id="IPR032675">
    <property type="entry name" value="LRR_dom_sf"/>
</dbReference>
<dbReference type="Proteomes" id="UP000799772">
    <property type="component" value="Unassembled WGS sequence"/>
</dbReference>
<evidence type="ECO:0000313" key="3">
    <source>
        <dbReference type="Proteomes" id="UP000799772"/>
    </source>
</evidence>
<dbReference type="Gene3D" id="1.20.1280.50">
    <property type="match status" value="1"/>
</dbReference>
<gene>
    <name evidence="2" type="ORF">NA57DRAFT_43484</name>
</gene>
<evidence type="ECO:0000313" key="2">
    <source>
        <dbReference type="EMBL" id="KAF2096196.1"/>
    </source>
</evidence>
<protein>
    <recommendedName>
        <fullName evidence="4">F-box domain-containing protein</fullName>
    </recommendedName>
</protein>
<reference evidence="2" key="1">
    <citation type="journal article" date="2020" name="Stud. Mycol.">
        <title>101 Dothideomycetes genomes: a test case for predicting lifestyles and emergence of pathogens.</title>
        <authorList>
            <person name="Haridas S."/>
            <person name="Albert R."/>
            <person name="Binder M."/>
            <person name="Bloem J."/>
            <person name="Labutti K."/>
            <person name="Salamov A."/>
            <person name="Andreopoulos B."/>
            <person name="Baker S."/>
            <person name="Barry K."/>
            <person name="Bills G."/>
            <person name="Bluhm B."/>
            <person name="Cannon C."/>
            <person name="Castanera R."/>
            <person name="Culley D."/>
            <person name="Daum C."/>
            <person name="Ezra D."/>
            <person name="Gonzalez J."/>
            <person name="Henrissat B."/>
            <person name="Kuo A."/>
            <person name="Liang C."/>
            <person name="Lipzen A."/>
            <person name="Lutzoni F."/>
            <person name="Magnuson J."/>
            <person name="Mondo S."/>
            <person name="Nolan M."/>
            <person name="Ohm R."/>
            <person name="Pangilinan J."/>
            <person name="Park H.-J."/>
            <person name="Ramirez L."/>
            <person name="Alfaro M."/>
            <person name="Sun H."/>
            <person name="Tritt A."/>
            <person name="Yoshinaga Y."/>
            <person name="Zwiers L.-H."/>
            <person name="Turgeon B."/>
            <person name="Goodwin S."/>
            <person name="Spatafora J."/>
            <person name="Crous P."/>
            <person name="Grigoriev I."/>
        </authorList>
    </citation>
    <scope>NUCLEOTIDE SEQUENCE</scope>
    <source>
        <strain evidence="2">CBS 133067</strain>
    </source>
</reference>
<name>A0A9P4IDF1_9PEZI</name>
<organism evidence="2 3">
    <name type="scientific">Rhizodiscina lignyota</name>
    <dbReference type="NCBI Taxonomy" id="1504668"/>
    <lineage>
        <taxon>Eukaryota</taxon>
        <taxon>Fungi</taxon>
        <taxon>Dikarya</taxon>
        <taxon>Ascomycota</taxon>
        <taxon>Pezizomycotina</taxon>
        <taxon>Dothideomycetes</taxon>
        <taxon>Pleosporomycetidae</taxon>
        <taxon>Aulographales</taxon>
        <taxon>Rhizodiscinaceae</taxon>
        <taxon>Rhizodiscina</taxon>
    </lineage>
</organism>